<dbReference type="GO" id="GO:0006220">
    <property type="term" value="P:pyrimidine nucleotide metabolic process"/>
    <property type="evidence" value="ECO:0007669"/>
    <property type="project" value="UniProtKB-UniRule"/>
</dbReference>
<proteinExistence type="inferred from homology"/>
<keyword evidence="11" id="KW-1185">Reference proteome</keyword>
<dbReference type="PANTHER" id="PTHR21299:SF2">
    <property type="entry name" value="CYTIDYLATE KINASE"/>
    <property type="match status" value="1"/>
</dbReference>
<comment type="caution">
    <text evidence="10">The sequence shown here is derived from an EMBL/GenBank/DDBJ whole genome shotgun (WGS) entry which is preliminary data.</text>
</comment>
<feature type="binding site" evidence="8">
    <location>
        <begin position="11"/>
        <end position="19"/>
    </location>
    <ligand>
        <name>ATP</name>
        <dbReference type="ChEBI" id="CHEBI:30616"/>
    </ligand>
</feature>
<sequence>MPITQVIAIDGPSGVGKSTVAKAVANHLGWTYLDTGATYRAVTLAWLEADSDPSLLEQPTWLQNLGVDFQAGDILLGTRRVNKAIREPEVTANASFVSAQAAVRTYLTELQRQIARKRPCILDGRDIGTVVFPDALLKVFLTADDAVRAKRRWYQIGGDQANQTLDEVLTALQERDRKDSSRTLAPLKPAKDAWTLETNTLSQEEVIDRIECEARRRFKINPA</sequence>
<dbReference type="EC" id="2.7.4.25" evidence="8"/>
<comment type="subcellular location">
    <subcellularLocation>
        <location evidence="8">Cytoplasm</location>
    </subcellularLocation>
</comment>
<dbReference type="NCBIfam" id="TIGR00017">
    <property type="entry name" value="cmk"/>
    <property type="match status" value="1"/>
</dbReference>
<dbReference type="GO" id="GO:0005524">
    <property type="term" value="F:ATP binding"/>
    <property type="evidence" value="ECO:0007669"/>
    <property type="project" value="UniProtKB-UniRule"/>
</dbReference>
<dbReference type="GO" id="GO:0036431">
    <property type="term" value="F:dCMP kinase activity"/>
    <property type="evidence" value="ECO:0007669"/>
    <property type="project" value="InterPro"/>
</dbReference>
<name>A0A8J7QD84_9BACT</name>
<evidence type="ECO:0000256" key="5">
    <source>
        <dbReference type="ARBA" id="ARBA00022840"/>
    </source>
</evidence>
<dbReference type="RefSeq" id="WP_207856164.1">
    <property type="nucleotide sequence ID" value="NZ_JAFREP010000001.1"/>
</dbReference>
<keyword evidence="8" id="KW-0963">Cytoplasm</keyword>
<dbReference type="Pfam" id="PF02224">
    <property type="entry name" value="Cytidylate_kin"/>
    <property type="match status" value="1"/>
</dbReference>
<dbReference type="InterPro" id="IPR003136">
    <property type="entry name" value="Cytidylate_kin"/>
</dbReference>
<evidence type="ECO:0000259" key="9">
    <source>
        <dbReference type="Pfam" id="PF02224"/>
    </source>
</evidence>
<dbReference type="InterPro" id="IPR027417">
    <property type="entry name" value="P-loop_NTPase"/>
</dbReference>
<evidence type="ECO:0000256" key="8">
    <source>
        <dbReference type="HAMAP-Rule" id="MF_00238"/>
    </source>
</evidence>
<keyword evidence="4 8" id="KW-0418">Kinase</keyword>
<keyword evidence="2 8" id="KW-0808">Transferase</keyword>
<reference evidence="10" key="1">
    <citation type="submission" date="2021-03" db="EMBL/GenBank/DDBJ databases">
        <authorList>
            <person name="Wang G."/>
        </authorList>
    </citation>
    <scope>NUCLEOTIDE SEQUENCE</scope>
    <source>
        <strain evidence="10">KCTC 12899</strain>
    </source>
</reference>
<keyword evidence="3 8" id="KW-0547">Nucleotide-binding</keyword>
<dbReference type="AlphaFoldDB" id="A0A8J7QD84"/>
<dbReference type="Gene3D" id="3.40.50.300">
    <property type="entry name" value="P-loop containing nucleotide triphosphate hydrolases"/>
    <property type="match status" value="1"/>
</dbReference>
<protein>
    <recommendedName>
        <fullName evidence="8">Cytidylate kinase</fullName>
        <shortName evidence="8">CK</shortName>
        <ecNumber evidence="8">2.7.4.25</ecNumber>
    </recommendedName>
    <alternativeName>
        <fullName evidence="8">Cytidine monophosphate kinase</fullName>
        <shortName evidence="8">CMP kinase</shortName>
    </alternativeName>
</protein>
<organism evidence="10 11">
    <name type="scientific">Acanthopleuribacter pedis</name>
    <dbReference type="NCBI Taxonomy" id="442870"/>
    <lineage>
        <taxon>Bacteria</taxon>
        <taxon>Pseudomonadati</taxon>
        <taxon>Acidobacteriota</taxon>
        <taxon>Holophagae</taxon>
        <taxon>Acanthopleuribacterales</taxon>
        <taxon>Acanthopleuribacteraceae</taxon>
        <taxon>Acanthopleuribacter</taxon>
    </lineage>
</organism>
<accession>A0A8J7QD84</accession>
<evidence type="ECO:0000256" key="2">
    <source>
        <dbReference type="ARBA" id="ARBA00022679"/>
    </source>
</evidence>
<feature type="domain" description="Cytidylate kinase" evidence="9">
    <location>
        <begin position="7"/>
        <end position="211"/>
    </location>
</feature>
<dbReference type="GO" id="GO:0015949">
    <property type="term" value="P:nucleobase-containing small molecule interconversion"/>
    <property type="evidence" value="ECO:0007669"/>
    <property type="project" value="TreeGrafter"/>
</dbReference>
<evidence type="ECO:0000256" key="6">
    <source>
        <dbReference type="ARBA" id="ARBA00047615"/>
    </source>
</evidence>
<dbReference type="EMBL" id="JAFREP010000001">
    <property type="protein sequence ID" value="MBO1316928.1"/>
    <property type="molecule type" value="Genomic_DNA"/>
</dbReference>
<evidence type="ECO:0000256" key="1">
    <source>
        <dbReference type="ARBA" id="ARBA00009427"/>
    </source>
</evidence>
<evidence type="ECO:0000313" key="10">
    <source>
        <dbReference type="EMBL" id="MBO1316928.1"/>
    </source>
</evidence>
<comment type="similarity">
    <text evidence="1 8">Belongs to the cytidylate kinase family. Type 1 subfamily.</text>
</comment>
<evidence type="ECO:0000256" key="3">
    <source>
        <dbReference type="ARBA" id="ARBA00022741"/>
    </source>
</evidence>
<comment type="catalytic activity">
    <reaction evidence="6 8">
        <text>dCMP + ATP = dCDP + ADP</text>
        <dbReference type="Rhea" id="RHEA:25094"/>
        <dbReference type="ChEBI" id="CHEBI:30616"/>
        <dbReference type="ChEBI" id="CHEBI:57566"/>
        <dbReference type="ChEBI" id="CHEBI:58593"/>
        <dbReference type="ChEBI" id="CHEBI:456216"/>
        <dbReference type="EC" id="2.7.4.25"/>
    </reaction>
</comment>
<dbReference type="InterPro" id="IPR011994">
    <property type="entry name" value="Cytidylate_kinase_dom"/>
</dbReference>
<dbReference type="SUPFAM" id="SSF52540">
    <property type="entry name" value="P-loop containing nucleoside triphosphate hydrolases"/>
    <property type="match status" value="1"/>
</dbReference>
<gene>
    <name evidence="8" type="primary">cmk</name>
    <name evidence="10" type="ORF">J3U88_00550</name>
</gene>
<evidence type="ECO:0000256" key="7">
    <source>
        <dbReference type="ARBA" id="ARBA00048478"/>
    </source>
</evidence>
<dbReference type="HAMAP" id="MF_00238">
    <property type="entry name" value="Cytidyl_kinase_type1"/>
    <property type="match status" value="1"/>
</dbReference>
<dbReference type="GO" id="GO:0005829">
    <property type="term" value="C:cytosol"/>
    <property type="evidence" value="ECO:0007669"/>
    <property type="project" value="TreeGrafter"/>
</dbReference>
<evidence type="ECO:0000313" key="11">
    <source>
        <dbReference type="Proteomes" id="UP000664417"/>
    </source>
</evidence>
<evidence type="ECO:0000256" key="4">
    <source>
        <dbReference type="ARBA" id="ARBA00022777"/>
    </source>
</evidence>
<dbReference type="Proteomes" id="UP000664417">
    <property type="component" value="Unassembled WGS sequence"/>
</dbReference>
<dbReference type="PANTHER" id="PTHR21299">
    <property type="entry name" value="CYTIDYLATE KINASE/PANTOATE-BETA-ALANINE LIGASE"/>
    <property type="match status" value="1"/>
</dbReference>
<keyword evidence="5 8" id="KW-0067">ATP-binding</keyword>
<comment type="catalytic activity">
    <reaction evidence="7 8">
        <text>CMP + ATP = CDP + ADP</text>
        <dbReference type="Rhea" id="RHEA:11600"/>
        <dbReference type="ChEBI" id="CHEBI:30616"/>
        <dbReference type="ChEBI" id="CHEBI:58069"/>
        <dbReference type="ChEBI" id="CHEBI:60377"/>
        <dbReference type="ChEBI" id="CHEBI:456216"/>
        <dbReference type="EC" id="2.7.4.25"/>
    </reaction>
</comment>
<dbReference type="CDD" id="cd02020">
    <property type="entry name" value="CMPK"/>
    <property type="match status" value="1"/>
</dbReference>